<feature type="transmembrane region" description="Helical" evidence="8">
    <location>
        <begin position="330"/>
        <end position="350"/>
    </location>
</feature>
<keyword evidence="6 8" id="KW-0472">Membrane</keyword>
<accession>A0AA37P9Q3</accession>
<feature type="region of interest" description="Disordered" evidence="7">
    <location>
        <begin position="442"/>
        <end position="574"/>
    </location>
</feature>
<comment type="caution">
    <text evidence="10">The sequence shown here is derived from an EMBL/GenBank/DDBJ whole genome shotgun (WGS) entry which is preliminary data.</text>
</comment>
<name>A0AA37P9Q3_9PEZI</name>
<feature type="transmembrane region" description="Helical" evidence="8">
    <location>
        <begin position="600"/>
        <end position="626"/>
    </location>
</feature>
<evidence type="ECO:0000256" key="3">
    <source>
        <dbReference type="ARBA" id="ARBA00022475"/>
    </source>
</evidence>
<dbReference type="RefSeq" id="XP_049130584.1">
    <property type="nucleotide sequence ID" value="XM_049274627.1"/>
</dbReference>
<evidence type="ECO:0000256" key="8">
    <source>
        <dbReference type="SAM" id="Phobius"/>
    </source>
</evidence>
<evidence type="ECO:0000256" key="1">
    <source>
        <dbReference type="ARBA" id="ARBA00004651"/>
    </source>
</evidence>
<proteinExistence type="predicted"/>
<feature type="compositionally biased region" description="Basic and acidic residues" evidence="7">
    <location>
        <begin position="553"/>
        <end position="563"/>
    </location>
</feature>
<feature type="region of interest" description="Disordered" evidence="7">
    <location>
        <begin position="285"/>
        <end position="308"/>
    </location>
</feature>
<dbReference type="InterPro" id="IPR004680">
    <property type="entry name" value="Cit_transptr-like_dom"/>
</dbReference>
<feature type="transmembrane region" description="Helical" evidence="8">
    <location>
        <begin position="20"/>
        <end position="40"/>
    </location>
</feature>
<evidence type="ECO:0000313" key="10">
    <source>
        <dbReference type="EMBL" id="GKT48234.1"/>
    </source>
</evidence>
<feature type="domain" description="Citrate transporter-like" evidence="9">
    <location>
        <begin position="122"/>
        <end position="349"/>
    </location>
</feature>
<keyword evidence="3" id="KW-1003">Cell membrane</keyword>
<keyword evidence="5 8" id="KW-1133">Transmembrane helix</keyword>
<reference evidence="10 11" key="1">
    <citation type="submission" date="2022-03" db="EMBL/GenBank/DDBJ databases">
        <title>Genome data of Colletotrichum spp.</title>
        <authorList>
            <person name="Utami Y.D."/>
            <person name="Hiruma K."/>
        </authorList>
    </citation>
    <scope>NUCLEOTIDE SEQUENCE [LARGE SCALE GENOMIC DNA]</scope>
    <source>
        <strain evidence="10 11">MAFF 239500</strain>
    </source>
</reference>
<keyword evidence="2" id="KW-0813">Transport</keyword>
<dbReference type="AlphaFoldDB" id="A0AA37P9Q3"/>
<dbReference type="GO" id="GO:0005886">
    <property type="term" value="C:plasma membrane"/>
    <property type="evidence" value="ECO:0007669"/>
    <property type="project" value="UniProtKB-SubCell"/>
</dbReference>
<dbReference type="PANTHER" id="PTHR43302">
    <property type="entry name" value="TRANSPORTER ARSB-RELATED"/>
    <property type="match status" value="1"/>
</dbReference>
<evidence type="ECO:0000256" key="6">
    <source>
        <dbReference type="ARBA" id="ARBA00023136"/>
    </source>
</evidence>
<evidence type="ECO:0000256" key="5">
    <source>
        <dbReference type="ARBA" id="ARBA00022989"/>
    </source>
</evidence>
<keyword evidence="4 8" id="KW-0812">Transmembrane</keyword>
<feature type="transmembrane region" description="Helical" evidence="8">
    <location>
        <begin position="702"/>
        <end position="727"/>
    </location>
</feature>
<comment type="subcellular location">
    <subcellularLocation>
        <location evidence="1">Cell membrane</location>
        <topology evidence="1">Multi-pass membrane protein</topology>
    </subcellularLocation>
</comment>
<feature type="transmembrane region" description="Helical" evidence="8">
    <location>
        <begin position="244"/>
        <end position="268"/>
    </location>
</feature>
<dbReference type="GeneID" id="73329217"/>
<feature type="transmembrane region" description="Helical" evidence="8">
    <location>
        <begin position="362"/>
        <end position="383"/>
    </location>
</feature>
<dbReference type="GO" id="GO:0055085">
    <property type="term" value="P:transmembrane transport"/>
    <property type="evidence" value="ECO:0007669"/>
    <property type="project" value="InterPro"/>
</dbReference>
<dbReference type="EMBL" id="BQXU01000022">
    <property type="protein sequence ID" value="GKT48234.1"/>
    <property type="molecule type" value="Genomic_DNA"/>
</dbReference>
<dbReference type="Proteomes" id="UP001055115">
    <property type="component" value="Unassembled WGS sequence"/>
</dbReference>
<feature type="transmembrane region" description="Helical" evidence="8">
    <location>
        <begin position="748"/>
        <end position="769"/>
    </location>
</feature>
<sequence>METSTGISTETSQIKEWRSIVTLIVFFLAILFPFKVPIHVPVRVVHKTLDGLSALRVIPPREKDYHYEPQNGQAAGRRRFVPLLFPVNSVTAPLIADLFLLAILAIGRKEVHDGTLGDNGIFPIDIMVFFITLAYIAISIDASGLIRYLALKVLQWGGEVGHRLFFYLYAFFFCLGSFIGNDPIILSGTAFLAYMTRVSTNIKHPKAWIFTQFAIANISSAILVSSNPTNLVLAGAFGIKFIVYTANMVVPVVVTAIVLFPFLLYVVFNNEGLIPYSIKMREAPRKTNSKPVNPNIPSARGNARDENVEDENTEQLIEEIMNPWLDKGGAAFGAVIMSVTLVTVLAINAASVKTKNDEHFQVFWVTLPAAFVMLCWDLWFGWLRREETRAIAKGVHNEGDRSEHVDVEHGEERSRASETEMAIMTPACSSPNWPHIHVETAEDENDKEKMQVEDDDVSPVNRDIGVETSDSSGPPVVTLTPAVHASEDSGTATTGSSPQLMSSATTAVSGAQQPDAEGVSTSEHKPSHEIPPPAVSDVSPQGPPVSPSMGLVDDEKRREDAGESRTLSQESPGVHAQPRWTLVSRCRDGYRWLQETFPTVMAVISHLPFALVPFAFAMFVLVQALVTKGWVPVFAYGWDHWVEKTGTIGAIGGMGFLSVILCNFAGTNIGTTILLSRVVQAWMQIRRENGVDISDRMFWGTVYSMALGVNYGAFSTAFSASLAGLLWRDILGRKHIHIRRMEFARENVPIITIAMIVGCTVLVGEIYIIRKDTPYHL</sequence>
<feature type="region of interest" description="Disordered" evidence="7">
    <location>
        <begin position="399"/>
        <end position="418"/>
    </location>
</feature>
<organism evidence="10 11">
    <name type="scientific">Colletotrichum spaethianum</name>
    <dbReference type="NCBI Taxonomy" id="700344"/>
    <lineage>
        <taxon>Eukaryota</taxon>
        <taxon>Fungi</taxon>
        <taxon>Dikarya</taxon>
        <taxon>Ascomycota</taxon>
        <taxon>Pezizomycotina</taxon>
        <taxon>Sordariomycetes</taxon>
        <taxon>Hypocreomycetidae</taxon>
        <taxon>Glomerellales</taxon>
        <taxon>Glomerellaceae</taxon>
        <taxon>Colletotrichum</taxon>
        <taxon>Colletotrichum spaethianum species complex</taxon>
    </lineage>
</organism>
<feature type="transmembrane region" description="Helical" evidence="8">
    <location>
        <begin position="166"/>
        <end position="195"/>
    </location>
</feature>
<dbReference type="Pfam" id="PF03600">
    <property type="entry name" value="CitMHS"/>
    <property type="match status" value="1"/>
</dbReference>
<evidence type="ECO:0000259" key="9">
    <source>
        <dbReference type="Pfam" id="PF03600"/>
    </source>
</evidence>
<feature type="transmembrane region" description="Helical" evidence="8">
    <location>
        <begin position="126"/>
        <end position="146"/>
    </location>
</feature>
<keyword evidence="11" id="KW-1185">Reference proteome</keyword>
<evidence type="ECO:0000256" key="2">
    <source>
        <dbReference type="ARBA" id="ARBA00022448"/>
    </source>
</evidence>
<feature type="compositionally biased region" description="Polar residues" evidence="7">
    <location>
        <begin position="488"/>
        <end position="512"/>
    </location>
</feature>
<evidence type="ECO:0000256" key="7">
    <source>
        <dbReference type="SAM" id="MobiDB-lite"/>
    </source>
</evidence>
<feature type="transmembrane region" description="Helical" evidence="8">
    <location>
        <begin position="83"/>
        <end position="106"/>
    </location>
</feature>
<evidence type="ECO:0000313" key="11">
    <source>
        <dbReference type="Proteomes" id="UP001055115"/>
    </source>
</evidence>
<gene>
    <name evidence="10" type="ORF">ColSpa_08415</name>
</gene>
<protein>
    <submittedName>
        <fullName evidence="10">Arsenical pump membrane protein</fullName>
    </submittedName>
</protein>
<feature type="compositionally biased region" description="Basic and acidic residues" evidence="7">
    <location>
        <begin position="442"/>
        <end position="452"/>
    </location>
</feature>
<evidence type="ECO:0000256" key="4">
    <source>
        <dbReference type="ARBA" id="ARBA00022692"/>
    </source>
</evidence>
<dbReference type="PANTHER" id="PTHR43302:SF5">
    <property type="entry name" value="TRANSPORTER ARSB-RELATED"/>
    <property type="match status" value="1"/>
</dbReference>